<protein>
    <submittedName>
        <fullName evidence="1">Uncharacterized protein</fullName>
    </submittedName>
</protein>
<evidence type="ECO:0000313" key="2">
    <source>
        <dbReference type="Proteomes" id="UP001060085"/>
    </source>
</evidence>
<reference evidence="2" key="1">
    <citation type="journal article" date="2023" name="Nat. Plants">
        <title>Single-cell RNA sequencing provides a high-resolution roadmap for understanding the multicellular compartmentation of specialized metabolism.</title>
        <authorList>
            <person name="Sun S."/>
            <person name="Shen X."/>
            <person name="Li Y."/>
            <person name="Li Y."/>
            <person name="Wang S."/>
            <person name="Li R."/>
            <person name="Zhang H."/>
            <person name="Shen G."/>
            <person name="Guo B."/>
            <person name="Wei J."/>
            <person name="Xu J."/>
            <person name="St-Pierre B."/>
            <person name="Chen S."/>
            <person name="Sun C."/>
        </authorList>
    </citation>
    <scope>NUCLEOTIDE SEQUENCE [LARGE SCALE GENOMIC DNA]</scope>
</reference>
<keyword evidence="2" id="KW-1185">Reference proteome</keyword>
<organism evidence="1 2">
    <name type="scientific">Catharanthus roseus</name>
    <name type="common">Madagascar periwinkle</name>
    <name type="synonym">Vinca rosea</name>
    <dbReference type="NCBI Taxonomy" id="4058"/>
    <lineage>
        <taxon>Eukaryota</taxon>
        <taxon>Viridiplantae</taxon>
        <taxon>Streptophyta</taxon>
        <taxon>Embryophyta</taxon>
        <taxon>Tracheophyta</taxon>
        <taxon>Spermatophyta</taxon>
        <taxon>Magnoliopsida</taxon>
        <taxon>eudicotyledons</taxon>
        <taxon>Gunneridae</taxon>
        <taxon>Pentapetalae</taxon>
        <taxon>asterids</taxon>
        <taxon>lamiids</taxon>
        <taxon>Gentianales</taxon>
        <taxon>Apocynaceae</taxon>
        <taxon>Rauvolfioideae</taxon>
        <taxon>Vinceae</taxon>
        <taxon>Catharanthinae</taxon>
        <taxon>Catharanthus</taxon>
    </lineage>
</organism>
<name>A0ACC0AIS3_CATRO</name>
<sequence>MGCCLSKNPPPKSVRQQEKSPKSQKCGGGPPPSPPPPLPVEEETVKEVVLSEIPIPKPPSPVVEKIKRPENQDFKVEIQIPEESKPKESTTVVIKPPPAEDIISEVSEQSELCSFTESFSTTTTATALEKRDDGEEVTQRSPVKYRRKRQNTGDLNGNRERNVRSPARRAAPSPERRIPVTSSRPVQGRAMTGQRRNVGPPNGLRRDTGEGSARRSRSPVTRGELVPRRNMKYKNPGLGDTGKPPGGRSPARTAENVSKVEKQNDSIVPERKEMEKQNDNPSPENGESIENPLVSLECFIFL</sequence>
<dbReference type="EMBL" id="CM044705">
    <property type="protein sequence ID" value="KAI5660793.1"/>
    <property type="molecule type" value="Genomic_DNA"/>
</dbReference>
<gene>
    <name evidence="1" type="ORF">M9H77_20116</name>
</gene>
<dbReference type="Proteomes" id="UP001060085">
    <property type="component" value="Linkage Group LG05"/>
</dbReference>
<comment type="caution">
    <text evidence="1">The sequence shown here is derived from an EMBL/GenBank/DDBJ whole genome shotgun (WGS) entry which is preliminary data.</text>
</comment>
<evidence type="ECO:0000313" key="1">
    <source>
        <dbReference type="EMBL" id="KAI5660793.1"/>
    </source>
</evidence>
<accession>A0ACC0AIS3</accession>
<proteinExistence type="predicted"/>